<comment type="caution">
    <text evidence="2">The sequence shown here is derived from an EMBL/GenBank/DDBJ whole genome shotgun (WGS) entry which is preliminary data.</text>
</comment>
<feature type="compositionally biased region" description="Basic and acidic residues" evidence="1">
    <location>
        <begin position="7"/>
        <end position="39"/>
    </location>
</feature>
<evidence type="ECO:0000313" key="2">
    <source>
        <dbReference type="EMBL" id="KAJ7628550.1"/>
    </source>
</evidence>
<sequence>MAHKRSRDSDLNRQHQGKRDPAMADARRYQQQQEHKIHKDVESAIQRKTFYVETPAMYAATWDKVQSTSQDVRDGLFVQGSGALRFEVNKLYARVFGKQADLWNVIYVNSTCFPPSDSVLRAHSVPAQQESPSWPPAHCHRRRCAVCDARLFHLGWRDAGGGEGSRDGDCPGRRGFPSIVGGGQGKPRVVVGRTCRILRVLLAHPS</sequence>
<reference evidence="2" key="1">
    <citation type="submission" date="2023-03" db="EMBL/GenBank/DDBJ databases">
        <title>Massive genome expansion in bonnet fungi (Mycena s.s.) driven by repeated elements and novel gene families across ecological guilds.</title>
        <authorList>
            <consortium name="Lawrence Berkeley National Laboratory"/>
            <person name="Harder C.B."/>
            <person name="Miyauchi S."/>
            <person name="Viragh M."/>
            <person name="Kuo A."/>
            <person name="Thoen E."/>
            <person name="Andreopoulos B."/>
            <person name="Lu D."/>
            <person name="Skrede I."/>
            <person name="Drula E."/>
            <person name="Henrissat B."/>
            <person name="Morin E."/>
            <person name="Kohler A."/>
            <person name="Barry K."/>
            <person name="LaButti K."/>
            <person name="Morin E."/>
            <person name="Salamov A."/>
            <person name="Lipzen A."/>
            <person name="Mereny Z."/>
            <person name="Hegedus B."/>
            <person name="Baldrian P."/>
            <person name="Stursova M."/>
            <person name="Weitz H."/>
            <person name="Taylor A."/>
            <person name="Grigoriev I.V."/>
            <person name="Nagy L.G."/>
            <person name="Martin F."/>
            <person name="Kauserud H."/>
        </authorList>
    </citation>
    <scope>NUCLEOTIDE SEQUENCE</scope>
    <source>
        <strain evidence="2">9284</strain>
    </source>
</reference>
<dbReference type="AlphaFoldDB" id="A0AAD7FJS3"/>
<accession>A0AAD7FJS3</accession>
<dbReference type="EMBL" id="JARKIF010000010">
    <property type="protein sequence ID" value="KAJ7628550.1"/>
    <property type="molecule type" value="Genomic_DNA"/>
</dbReference>
<feature type="region of interest" description="Disordered" evidence="1">
    <location>
        <begin position="1"/>
        <end position="39"/>
    </location>
</feature>
<protein>
    <submittedName>
        <fullName evidence="2">Uncharacterized protein</fullName>
    </submittedName>
</protein>
<name>A0AAD7FJS3_9AGAR</name>
<gene>
    <name evidence="2" type="ORF">FB45DRAFT_918596</name>
</gene>
<evidence type="ECO:0000256" key="1">
    <source>
        <dbReference type="SAM" id="MobiDB-lite"/>
    </source>
</evidence>
<evidence type="ECO:0000313" key="3">
    <source>
        <dbReference type="Proteomes" id="UP001221142"/>
    </source>
</evidence>
<keyword evidence="3" id="KW-1185">Reference proteome</keyword>
<dbReference type="Proteomes" id="UP001221142">
    <property type="component" value="Unassembled WGS sequence"/>
</dbReference>
<proteinExistence type="predicted"/>
<organism evidence="2 3">
    <name type="scientific">Roridomyces roridus</name>
    <dbReference type="NCBI Taxonomy" id="1738132"/>
    <lineage>
        <taxon>Eukaryota</taxon>
        <taxon>Fungi</taxon>
        <taxon>Dikarya</taxon>
        <taxon>Basidiomycota</taxon>
        <taxon>Agaricomycotina</taxon>
        <taxon>Agaricomycetes</taxon>
        <taxon>Agaricomycetidae</taxon>
        <taxon>Agaricales</taxon>
        <taxon>Marasmiineae</taxon>
        <taxon>Mycenaceae</taxon>
        <taxon>Roridomyces</taxon>
    </lineage>
</organism>